<name>A0A9D1YUH8_9MICO</name>
<comment type="caution">
    <text evidence="4">The sequence shown here is derived from an EMBL/GenBank/DDBJ whole genome shotgun (WGS) entry which is preliminary data.</text>
</comment>
<dbReference type="PROSITE" id="PS50977">
    <property type="entry name" value="HTH_TETR_2"/>
    <property type="match status" value="1"/>
</dbReference>
<dbReference type="PRINTS" id="PR00455">
    <property type="entry name" value="HTHTETR"/>
</dbReference>
<accession>A0A9D1YUH8</accession>
<dbReference type="InterPro" id="IPR001647">
    <property type="entry name" value="HTH_TetR"/>
</dbReference>
<evidence type="ECO:0000256" key="2">
    <source>
        <dbReference type="PROSITE-ProRule" id="PRU00335"/>
    </source>
</evidence>
<dbReference type="Pfam" id="PF00440">
    <property type="entry name" value="TetR_N"/>
    <property type="match status" value="1"/>
</dbReference>
<reference evidence="4" key="1">
    <citation type="journal article" date="2021" name="PeerJ">
        <title>Extensive microbial diversity within the chicken gut microbiome revealed by metagenomics and culture.</title>
        <authorList>
            <person name="Gilroy R."/>
            <person name="Ravi A."/>
            <person name="Getino M."/>
            <person name="Pursley I."/>
            <person name="Horton D.L."/>
            <person name="Alikhan N.F."/>
            <person name="Baker D."/>
            <person name="Gharbi K."/>
            <person name="Hall N."/>
            <person name="Watson M."/>
            <person name="Adriaenssens E.M."/>
            <person name="Foster-Nyarko E."/>
            <person name="Jarju S."/>
            <person name="Secka A."/>
            <person name="Antonio M."/>
            <person name="Oren A."/>
            <person name="Chaudhuri R.R."/>
            <person name="La Ragione R."/>
            <person name="Hildebrand F."/>
            <person name="Pallen M.J."/>
        </authorList>
    </citation>
    <scope>NUCLEOTIDE SEQUENCE</scope>
    <source>
        <strain evidence="4">ChiGjej1B1-98</strain>
    </source>
</reference>
<dbReference type="Gene3D" id="1.10.357.10">
    <property type="entry name" value="Tetracycline Repressor, domain 2"/>
    <property type="match status" value="1"/>
</dbReference>
<evidence type="ECO:0000256" key="1">
    <source>
        <dbReference type="ARBA" id="ARBA00023125"/>
    </source>
</evidence>
<dbReference type="EMBL" id="DXDC01000201">
    <property type="protein sequence ID" value="HIY65977.1"/>
    <property type="molecule type" value="Genomic_DNA"/>
</dbReference>
<dbReference type="GO" id="GO:0003677">
    <property type="term" value="F:DNA binding"/>
    <property type="evidence" value="ECO:0007669"/>
    <property type="project" value="UniProtKB-UniRule"/>
</dbReference>
<evidence type="ECO:0000313" key="4">
    <source>
        <dbReference type="EMBL" id="HIY65977.1"/>
    </source>
</evidence>
<dbReference type="SUPFAM" id="SSF48498">
    <property type="entry name" value="Tetracyclin repressor-like, C-terminal domain"/>
    <property type="match status" value="1"/>
</dbReference>
<feature type="domain" description="HTH tetR-type" evidence="3">
    <location>
        <begin position="3"/>
        <end position="63"/>
    </location>
</feature>
<evidence type="ECO:0000313" key="5">
    <source>
        <dbReference type="Proteomes" id="UP000824005"/>
    </source>
</evidence>
<dbReference type="Proteomes" id="UP000824005">
    <property type="component" value="Unassembled WGS sequence"/>
</dbReference>
<keyword evidence="1 2" id="KW-0238">DNA-binding</keyword>
<evidence type="ECO:0000259" key="3">
    <source>
        <dbReference type="PROSITE" id="PS50977"/>
    </source>
</evidence>
<feature type="DNA-binding region" description="H-T-H motif" evidence="2">
    <location>
        <begin position="26"/>
        <end position="45"/>
    </location>
</feature>
<dbReference type="InterPro" id="IPR036271">
    <property type="entry name" value="Tet_transcr_reg_TetR-rel_C_sf"/>
</dbReference>
<protein>
    <submittedName>
        <fullName evidence="4">TetR family transcriptional regulator</fullName>
    </submittedName>
</protein>
<reference evidence="4" key="2">
    <citation type="submission" date="2021-04" db="EMBL/GenBank/DDBJ databases">
        <authorList>
            <person name="Gilroy R."/>
        </authorList>
    </citation>
    <scope>NUCLEOTIDE SEQUENCE</scope>
    <source>
        <strain evidence="4">ChiGjej1B1-98</strain>
    </source>
</reference>
<proteinExistence type="predicted"/>
<dbReference type="Gene3D" id="1.10.10.60">
    <property type="entry name" value="Homeodomain-like"/>
    <property type="match status" value="1"/>
</dbReference>
<dbReference type="InterPro" id="IPR009057">
    <property type="entry name" value="Homeodomain-like_sf"/>
</dbReference>
<dbReference type="SUPFAM" id="SSF46689">
    <property type="entry name" value="Homeodomain-like"/>
    <property type="match status" value="1"/>
</dbReference>
<sequence length="178" mass="18830">MAVMDVDRLVVVTLGLLDRRGLPDLSMRAVASELGVQPSALYWHVRSKQELLGLVADRIVDGAGEAACLDEQVMALRDALLAHRDGAELVASSIALGMGGGGLRAKLALAAERAGIRQSHRRSVTEALALVLLGHTQLEQQRAQAKEIGIEMGEDGPHPDLDDLVQLVTGSVGRGSET</sequence>
<dbReference type="AlphaFoldDB" id="A0A9D1YUH8"/>
<organism evidence="4 5">
    <name type="scientific">Candidatus Agrococcus pullicola</name>
    <dbReference type="NCBI Taxonomy" id="2838429"/>
    <lineage>
        <taxon>Bacteria</taxon>
        <taxon>Bacillati</taxon>
        <taxon>Actinomycetota</taxon>
        <taxon>Actinomycetes</taxon>
        <taxon>Micrococcales</taxon>
        <taxon>Microbacteriaceae</taxon>
        <taxon>Agrococcus</taxon>
    </lineage>
</organism>
<gene>
    <name evidence="4" type="ORF">H9830_06835</name>
</gene>